<evidence type="ECO:0000313" key="3">
    <source>
        <dbReference type="Proteomes" id="UP000237000"/>
    </source>
</evidence>
<comment type="caution">
    <text evidence="2">The sequence shown here is derived from an EMBL/GenBank/DDBJ whole genome shotgun (WGS) entry which is preliminary data.</text>
</comment>
<feature type="compositionally biased region" description="Basic and acidic residues" evidence="1">
    <location>
        <begin position="52"/>
        <end position="61"/>
    </location>
</feature>
<dbReference type="AlphaFoldDB" id="A0A2P5E6J6"/>
<protein>
    <submittedName>
        <fullName evidence="2">Uncharacterized protein</fullName>
    </submittedName>
</protein>
<sequence length="103" mass="11290">MHEIETEPLRDSNGGNIDVAPPSPTIKELCPPSPILYDLWSLSHPESPNRQSQREVPNKSMEKGAMVIKLLSSEESVVHGATDRQMVTYNALDAFSMATRGGV</sequence>
<feature type="region of interest" description="Disordered" evidence="1">
    <location>
        <begin position="1"/>
        <end position="25"/>
    </location>
</feature>
<accession>A0A2P5E6J6</accession>
<dbReference type="InParanoid" id="A0A2P5E6J6"/>
<evidence type="ECO:0000256" key="1">
    <source>
        <dbReference type="SAM" id="MobiDB-lite"/>
    </source>
</evidence>
<proteinExistence type="predicted"/>
<dbReference type="EMBL" id="JXTC01000223">
    <property type="protein sequence ID" value="PON81146.1"/>
    <property type="molecule type" value="Genomic_DNA"/>
</dbReference>
<name>A0A2P5E6J6_TREOI</name>
<reference evidence="3" key="1">
    <citation type="submission" date="2016-06" db="EMBL/GenBank/DDBJ databases">
        <title>Parallel loss of symbiosis genes in relatives of nitrogen-fixing non-legume Parasponia.</title>
        <authorList>
            <person name="Van Velzen R."/>
            <person name="Holmer R."/>
            <person name="Bu F."/>
            <person name="Rutten L."/>
            <person name="Van Zeijl A."/>
            <person name="Liu W."/>
            <person name="Santuari L."/>
            <person name="Cao Q."/>
            <person name="Sharma T."/>
            <person name="Shen D."/>
            <person name="Roswanjaya Y."/>
            <person name="Wardhani T."/>
            <person name="Kalhor M.S."/>
            <person name="Jansen J."/>
            <person name="Van den Hoogen J."/>
            <person name="Gungor B."/>
            <person name="Hartog M."/>
            <person name="Hontelez J."/>
            <person name="Verver J."/>
            <person name="Yang W.-C."/>
            <person name="Schijlen E."/>
            <person name="Repin R."/>
            <person name="Schilthuizen M."/>
            <person name="Schranz E."/>
            <person name="Heidstra R."/>
            <person name="Miyata K."/>
            <person name="Fedorova E."/>
            <person name="Kohlen W."/>
            <person name="Bisseling T."/>
            <person name="Smit S."/>
            <person name="Geurts R."/>
        </authorList>
    </citation>
    <scope>NUCLEOTIDE SEQUENCE [LARGE SCALE GENOMIC DNA]</scope>
    <source>
        <strain evidence="3">cv. RG33-2</strain>
    </source>
</reference>
<keyword evidence="3" id="KW-1185">Reference proteome</keyword>
<dbReference type="Proteomes" id="UP000237000">
    <property type="component" value="Unassembled WGS sequence"/>
</dbReference>
<evidence type="ECO:0000313" key="2">
    <source>
        <dbReference type="EMBL" id="PON81146.1"/>
    </source>
</evidence>
<gene>
    <name evidence="2" type="ORF">TorRG33x02_230300</name>
</gene>
<feature type="region of interest" description="Disordered" evidence="1">
    <location>
        <begin position="42"/>
        <end position="61"/>
    </location>
</feature>
<feature type="compositionally biased region" description="Basic and acidic residues" evidence="1">
    <location>
        <begin position="1"/>
        <end position="10"/>
    </location>
</feature>
<organism evidence="2 3">
    <name type="scientific">Trema orientale</name>
    <name type="common">Charcoal tree</name>
    <name type="synonym">Celtis orientalis</name>
    <dbReference type="NCBI Taxonomy" id="63057"/>
    <lineage>
        <taxon>Eukaryota</taxon>
        <taxon>Viridiplantae</taxon>
        <taxon>Streptophyta</taxon>
        <taxon>Embryophyta</taxon>
        <taxon>Tracheophyta</taxon>
        <taxon>Spermatophyta</taxon>
        <taxon>Magnoliopsida</taxon>
        <taxon>eudicotyledons</taxon>
        <taxon>Gunneridae</taxon>
        <taxon>Pentapetalae</taxon>
        <taxon>rosids</taxon>
        <taxon>fabids</taxon>
        <taxon>Rosales</taxon>
        <taxon>Cannabaceae</taxon>
        <taxon>Trema</taxon>
    </lineage>
</organism>